<dbReference type="Pfam" id="PF05015">
    <property type="entry name" value="HigB-like_toxin"/>
    <property type="match status" value="1"/>
</dbReference>
<name>A0A975GRD7_9BACT</name>
<dbReference type="Proteomes" id="UP000663722">
    <property type="component" value="Chromosome"/>
</dbReference>
<dbReference type="RefSeq" id="WP_207678849.1">
    <property type="nucleotide sequence ID" value="NZ_CP061800.1"/>
</dbReference>
<dbReference type="AlphaFoldDB" id="A0A975GRD7"/>
<dbReference type="PANTHER" id="PTHR40266">
    <property type="entry name" value="TOXIN HIGB-1"/>
    <property type="match status" value="1"/>
</dbReference>
<organism evidence="1 2">
    <name type="scientific">Desulfonema magnum</name>
    <dbReference type="NCBI Taxonomy" id="45655"/>
    <lineage>
        <taxon>Bacteria</taxon>
        <taxon>Pseudomonadati</taxon>
        <taxon>Thermodesulfobacteriota</taxon>
        <taxon>Desulfobacteria</taxon>
        <taxon>Desulfobacterales</taxon>
        <taxon>Desulfococcaceae</taxon>
        <taxon>Desulfonema</taxon>
    </lineage>
</organism>
<dbReference type="InterPro" id="IPR035093">
    <property type="entry name" value="RelE/ParE_toxin_dom_sf"/>
</dbReference>
<dbReference type="EMBL" id="CP061800">
    <property type="protein sequence ID" value="QTA90822.1"/>
    <property type="molecule type" value="Genomic_DNA"/>
</dbReference>
<reference evidence="1" key="1">
    <citation type="journal article" date="2021" name="Microb. Physiol.">
        <title>Proteogenomic Insights into the Physiology of Marine, Sulfate-Reducing, Filamentous Desulfonema limicola and Desulfonema magnum.</title>
        <authorList>
            <person name="Schnaars V."/>
            <person name="Wohlbrand L."/>
            <person name="Scheve S."/>
            <person name="Hinrichs C."/>
            <person name="Reinhardt R."/>
            <person name="Rabus R."/>
        </authorList>
    </citation>
    <scope>NUCLEOTIDE SEQUENCE</scope>
    <source>
        <strain evidence="1">4be13</strain>
    </source>
</reference>
<proteinExistence type="predicted"/>
<dbReference type="Gene3D" id="3.30.2310.20">
    <property type="entry name" value="RelE-like"/>
    <property type="match status" value="1"/>
</dbReference>
<keyword evidence="2" id="KW-1185">Reference proteome</keyword>
<dbReference type="PANTHER" id="PTHR40266:SF2">
    <property type="entry name" value="TOXIN HIGB-1"/>
    <property type="match status" value="1"/>
</dbReference>
<sequence>MIKTFKQNWLEAFFHGGKHKRVPSQLKRQLRHKLDMLNSASVLRDLESPPGNHLHPLSREREGEYAISVNGPWRLCFRFENGDAYDVELVQYH</sequence>
<dbReference type="KEGG" id="dmm:dnm_068840"/>
<evidence type="ECO:0000313" key="2">
    <source>
        <dbReference type="Proteomes" id="UP000663722"/>
    </source>
</evidence>
<dbReference type="SUPFAM" id="SSF143011">
    <property type="entry name" value="RelE-like"/>
    <property type="match status" value="1"/>
</dbReference>
<protein>
    <submittedName>
        <fullName evidence="1">Toxin-antitoxin system, toxin component, mRNA interferase</fullName>
    </submittedName>
</protein>
<gene>
    <name evidence="1" type="primary">higB3</name>
    <name evidence="1" type="ORF">dnm_068840</name>
</gene>
<dbReference type="InterPro" id="IPR007711">
    <property type="entry name" value="HigB-1"/>
</dbReference>
<evidence type="ECO:0000313" key="1">
    <source>
        <dbReference type="EMBL" id="QTA90822.1"/>
    </source>
</evidence>
<accession>A0A975GRD7</accession>